<dbReference type="AlphaFoldDB" id="A0A0E2LSS2"/>
<name>A0A0E2LSS2_PORGN</name>
<comment type="caution">
    <text evidence="1">The sequence shown here is derived from an EMBL/GenBank/DDBJ whole genome shotgun (WGS) entry which is preliminary data.</text>
</comment>
<dbReference type="Proteomes" id="UP000016630">
    <property type="component" value="Unassembled WGS sequence"/>
</dbReference>
<evidence type="ECO:0000313" key="1">
    <source>
        <dbReference type="EMBL" id="ERJ68615.1"/>
    </source>
</evidence>
<dbReference type="HOGENOM" id="CLU_1577087_0_0_10"/>
<proteinExistence type="predicted"/>
<organism evidence="1 2">
    <name type="scientific">Porphyromonas gingivalis F0570</name>
    <dbReference type="NCBI Taxonomy" id="1227271"/>
    <lineage>
        <taxon>Bacteria</taxon>
        <taxon>Pseudomonadati</taxon>
        <taxon>Bacteroidota</taxon>
        <taxon>Bacteroidia</taxon>
        <taxon>Bacteroidales</taxon>
        <taxon>Porphyromonadaceae</taxon>
        <taxon>Porphyromonas</taxon>
    </lineage>
</organism>
<sequence>MGCVVKYSNMSPVYISRLPATPTYPVNLSILSIPFSSYLCLQKCTSRISFAIANSGYFHSPESLFLRVCRFVSNRQITVNFLFQSVFLLLFVPFQAHRQKVAGDKNAARCSSLLQLHYLTYPLFRMDVECPIYFFIGQGAVDVPSHYESAILQDFLPCFLSALGKHFKHTFKDVLCPYSVNSFLHILRILPLIICLASAHHWTVCDG</sequence>
<reference evidence="1 2" key="1">
    <citation type="submission" date="2013-06" db="EMBL/GenBank/DDBJ databases">
        <authorList>
            <person name="Weinstock G."/>
            <person name="Sodergren E."/>
            <person name="Lobos E.A."/>
            <person name="Fulton L."/>
            <person name="Fulton R."/>
            <person name="Courtney L."/>
            <person name="Fronick C."/>
            <person name="O'Laughlin M."/>
            <person name="Godfrey J."/>
            <person name="Wilson R.M."/>
            <person name="Miner T."/>
            <person name="Farmer C."/>
            <person name="Delehaunty K."/>
            <person name="Cordes M."/>
            <person name="Minx P."/>
            <person name="Tomlinson C."/>
            <person name="Chen J."/>
            <person name="Wollam A."/>
            <person name="Pepin K.H."/>
            <person name="Bhonagiri V."/>
            <person name="Zhang X."/>
            <person name="Warren W."/>
            <person name="Mitreva M."/>
            <person name="Mardis E.R."/>
            <person name="Wilson R.K."/>
        </authorList>
    </citation>
    <scope>NUCLEOTIDE SEQUENCE [LARGE SCALE GENOMIC DNA]</scope>
    <source>
        <strain evidence="1 2">F0570</strain>
    </source>
</reference>
<evidence type="ECO:0000313" key="2">
    <source>
        <dbReference type="Proteomes" id="UP000016630"/>
    </source>
</evidence>
<dbReference type="EMBL" id="AWUW01000019">
    <property type="protein sequence ID" value="ERJ68615.1"/>
    <property type="molecule type" value="Genomic_DNA"/>
</dbReference>
<dbReference type="PATRIC" id="fig|1227271.3.peg.279"/>
<gene>
    <name evidence="1" type="ORF">HMPREF1555_00305</name>
</gene>
<protein>
    <submittedName>
        <fullName evidence="1">Uncharacterized protein</fullName>
    </submittedName>
</protein>
<accession>A0A0E2LSS2</accession>